<feature type="transmembrane region" description="Helical" evidence="11">
    <location>
        <begin position="97"/>
        <end position="116"/>
    </location>
</feature>
<feature type="transmembrane region" description="Helical" evidence="11">
    <location>
        <begin position="284"/>
        <end position="310"/>
    </location>
</feature>
<feature type="chain" id="PRO_5044010785" description="G-protein coupled receptors family 1 profile domain-containing protein" evidence="12">
    <location>
        <begin position="33"/>
        <end position="373"/>
    </location>
</feature>
<keyword evidence="8" id="KW-0675">Receptor</keyword>
<comment type="subcellular location">
    <subcellularLocation>
        <location evidence="1">Cell membrane</location>
        <topology evidence="1">Multi-pass membrane protein</topology>
    </subcellularLocation>
</comment>
<dbReference type="SUPFAM" id="SSF81321">
    <property type="entry name" value="Family A G protein-coupled receptor-like"/>
    <property type="match status" value="1"/>
</dbReference>
<dbReference type="GO" id="GO:0005886">
    <property type="term" value="C:plasma membrane"/>
    <property type="evidence" value="ECO:0007669"/>
    <property type="project" value="UniProtKB-SubCell"/>
</dbReference>
<evidence type="ECO:0000256" key="5">
    <source>
        <dbReference type="ARBA" id="ARBA00022989"/>
    </source>
</evidence>
<keyword evidence="10" id="KW-0807">Transducer</keyword>
<keyword evidence="7 11" id="KW-0472">Membrane</keyword>
<dbReference type="PRINTS" id="PR01788">
    <property type="entry name" value="PROSTANOIDR"/>
</dbReference>
<name>A0AAV2S451_MEGNR</name>
<keyword evidence="5 11" id="KW-1133">Transmembrane helix</keyword>
<dbReference type="Pfam" id="PF00001">
    <property type="entry name" value="7tm_1"/>
    <property type="match status" value="1"/>
</dbReference>
<dbReference type="PROSITE" id="PS50262">
    <property type="entry name" value="G_PROTEIN_RECEP_F1_2"/>
    <property type="match status" value="1"/>
</dbReference>
<evidence type="ECO:0000256" key="4">
    <source>
        <dbReference type="ARBA" id="ARBA00022692"/>
    </source>
</evidence>
<evidence type="ECO:0000256" key="9">
    <source>
        <dbReference type="ARBA" id="ARBA00023180"/>
    </source>
</evidence>
<feature type="domain" description="G-protein coupled receptors family 1 profile" evidence="13">
    <location>
        <begin position="76"/>
        <end position="339"/>
    </location>
</feature>
<dbReference type="AlphaFoldDB" id="A0AAV2S451"/>
<evidence type="ECO:0000256" key="1">
    <source>
        <dbReference type="ARBA" id="ARBA00004651"/>
    </source>
</evidence>
<evidence type="ECO:0000313" key="15">
    <source>
        <dbReference type="Proteomes" id="UP001497623"/>
    </source>
</evidence>
<comment type="similarity">
    <text evidence="2">Belongs to the G-protein coupled receptor 1 family.</text>
</comment>
<evidence type="ECO:0000256" key="11">
    <source>
        <dbReference type="SAM" id="Phobius"/>
    </source>
</evidence>
<evidence type="ECO:0000256" key="8">
    <source>
        <dbReference type="ARBA" id="ARBA00023170"/>
    </source>
</evidence>
<feature type="transmembrane region" description="Helical" evidence="11">
    <location>
        <begin position="63"/>
        <end position="85"/>
    </location>
</feature>
<dbReference type="GO" id="GO:0007204">
    <property type="term" value="P:positive regulation of cytosolic calcium ion concentration"/>
    <property type="evidence" value="ECO:0007669"/>
    <property type="project" value="TreeGrafter"/>
</dbReference>
<feature type="signal peptide" evidence="12">
    <location>
        <begin position="1"/>
        <end position="32"/>
    </location>
</feature>
<keyword evidence="4 11" id="KW-0812">Transmembrane</keyword>
<evidence type="ECO:0000259" key="13">
    <source>
        <dbReference type="PROSITE" id="PS50262"/>
    </source>
</evidence>
<protein>
    <recommendedName>
        <fullName evidence="13">G-protein coupled receptors family 1 profile domain-containing protein</fullName>
    </recommendedName>
</protein>
<feature type="transmembrane region" description="Helical" evidence="11">
    <location>
        <begin position="136"/>
        <end position="158"/>
    </location>
</feature>
<organism evidence="14 15">
    <name type="scientific">Meganyctiphanes norvegica</name>
    <name type="common">Northern krill</name>
    <name type="synonym">Thysanopoda norvegica</name>
    <dbReference type="NCBI Taxonomy" id="48144"/>
    <lineage>
        <taxon>Eukaryota</taxon>
        <taxon>Metazoa</taxon>
        <taxon>Ecdysozoa</taxon>
        <taxon>Arthropoda</taxon>
        <taxon>Crustacea</taxon>
        <taxon>Multicrustacea</taxon>
        <taxon>Malacostraca</taxon>
        <taxon>Eumalacostraca</taxon>
        <taxon>Eucarida</taxon>
        <taxon>Euphausiacea</taxon>
        <taxon>Euphausiidae</taxon>
        <taxon>Meganyctiphanes</taxon>
    </lineage>
</organism>
<evidence type="ECO:0000256" key="7">
    <source>
        <dbReference type="ARBA" id="ARBA00023136"/>
    </source>
</evidence>
<dbReference type="PANTHER" id="PTHR11866">
    <property type="entry name" value="G-PROTEIN COUPLED RECEPTOR FAMILY 1 MEMBER"/>
    <property type="match status" value="1"/>
</dbReference>
<comment type="caution">
    <text evidence="14">The sequence shown here is derived from an EMBL/GenBank/DDBJ whole genome shotgun (WGS) entry which is preliminary data.</text>
</comment>
<feature type="transmembrane region" description="Helical" evidence="11">
    <location>
        <begin position="233"/>
        <end position="256"/>
    </location>
</feature>
<sequence>MEIAFRKNSASAIFKFLPHFLIIFRVSIDVDAQTMCNTSSGNEFCPGHFNCSQFMPMGKPIHILSPLFLSLMGITGHIIALIFLYGSWRKNNSQKRIFHVLLCTLMWTDLIGKIITTPTALISYATGKCVPSLECQYHGTCMIMISTVTHFLVAAMSIERFLSICHGYYYNSNVTPYRVRLVLASIWIYSIIFAILPHIGFGHISLQYPGTWCYVDMHVCPLLPWYQRLYTNFFAAVNTSNLIVIVSCNVLVVGTLMRMRLYPHYKPSGQKNSGQMELESQMSICLALFTVIMLISHAPLNIVIFTNQIWPHCQSESHWPDLLGVRLASINQIADPWVYIILKLREKKLRCLQLSKETGCPRPNNASLELENQ</sequence>
<keyword evidence="12" id="KW-0732">Signal</keyword>
<dbReference type="Proteomes" id="UP001497623">
    <property type="component" value="Unassembled WGS sequence"/>
</dbReference>
<dbReference type="GO" id="GO:0004930">
    <property type="term" value="F:G protein-coupled receptor activity"/>
    <property type="evidence" value="ECO:0007669"/>
    <property type="project" value="UniProtKB-KW"/>
</dbReference>
<evidence type="ECO:0000313" key="14">
    <source>
        <dbReference type="EMBL" id="CAL4163168.1"/>
    </source>
</evidence>
<keyword evidence="15" id="KW-1185">Reference proteome</keyword>
<keyword evidence="9" id="KW-0325">Glycoprotein</keyword>
<evidence type="ECO:0000256" key="12">
    <source>
        <dbReference type="SAM" id="SignalP"/>
    </source>
</evidence>
<dbReference type="InterPro" id="IPR008365">
    <property type="entry name" value="Prostanoid_rcpt"/>
</dbReference>
<dbReference type="GO" id="GO:0007189">
    <property type="term" value="P:adenylate cyclase-activating G protein-coupled receptor signaling pathway"/>
    <property type="evidence" value="ECO:0007669"/>
    <property type="project" value="TreeGrafter"/>
</dbReference>
<keyword evidence="6" id="KW-0297">G-protein coupled receptor</keyword>
<reference evidence="14 15" key="1">
    <citation type="submission" date="2024-05" db="EMBL/GenBank/DDBJ databases">
        <authorList>
            <person name="Wallberg A."/>
        </authorList>
    </citation>
    <scope>NUCLEOTIDE SEQUENCE [LARGE SCALE GENOMIC DNA]</scope>
</reference>
<dbReference type="Gene3D" id="1.20.1070.10">
    <property type="entry name" value="Rhodopsin 7-helix transmembrane proteins"/>
    <property type="match status" value="1"/>
</dbReference>
<feature type="non-terminal residue" evidence="14">
    <location>
        <position position="373"/>
    </location>
</feature>
<evidence type="ECO:0000256" key="6">
    <source>
        <dbReference type="ARBA" id="ARBA00023040"/>
    </source>
</evidence>
<keyword evidence="3" id="KW-1003">Cell membrane</keyword>
<evidence type="ECO:0000256" key="3">
    <source>
        <dbReference type="ARBA" id="ARBA00022475"/>
    </source>
</evidence>
<evidence type="ECO:0000256" key="2">
    <source>
        <dbReference type="ARBA" id="ARBA00010663"/>
    </source>
</evidence>
<dbReference type="InterPro" id="IPR017452">
    <property type="entry name" value="GPCR_Rhodpsn_7TM"/>
</dbReference>
<dbReference type="PANTHER" id="PTHR11866:SF16">
    <property type="entry name" value="PROSTAGLANDIN E2 RECEPTOR EP4 SUBTYPE-LIKE PROTEIN"/>
    <property type="match status" value="1"/>
</dbReference>
<evidence type="ECO:0000256" key="10">
    <source>
        <dbReference type="ARBA" id="ARBA00023224"/>
    </source>
</evidence>
<feature type="transmembrane region" description="Helical" evidence="11">
    <location>
        <begin position="179"/>
        <end position="199"/>
    </location>
</feature>
<dbReference type="InterPro" id="IPR000276">
    <property type="entry name" value="GPCR_Rhodpsn"/>
</dbReference>
<gene>
    <name evidence="14" type="ORF">MNOR_LOCUS32934</name>
</gene>
<dbReference type="EMBL" id="CAXKWB010046018">
    <property type="protein sequence ID" value="CAL4163168.1"/>
    <property type="molecule type" value="Genomic_DNA"/>
</dbReference>
<accession>A0AAV2S451</accession>
<dbReference type="CDD" id="cd14981">
    <property type="entry name" value="7tmA_Prostanoid_R"/>
    <property type="match status" value="1"/>
</dbReference>
<proteinExistence type="inferred from homology"/>